<comment type="similarity">
    <text evidence="2">In the C-terminal section; belongs to the NAD synthetase family.</text>
</comment>
<evidence type="ECO:0000256" key="3">
    <source>
        <dbReference type="ARBA" id="ARBA00012743"/>
    </source>
</evidence>
<dbReference type="CDD" id="cd00553">
    <property type="entry name" value="NAD_synthase"/>
    <property type="match status" value="1"/>
</dbReference>
<dbReference type="NCBIfam" id="TIGR00552">
    <property type="entry name" value="nadE"/>
    <property type="match status" value="1"/>
</dbReference>
<dbReference type="GO" id="GO:0009435">
    <property type="term" value="P:NAD+ biosynthetic process"/>
    <property type="evidence" value="ECO:0007669"/>
    <property type="project" value="UniProtKB-UniPathway"/>
</dbReference>
<name>A0A3B1AL23_9ZZZZ</name>
<sequence>MLKVAIAQINVVVGAIEANTDLIIKYCIEAYTQQQCDLIVFPELVLTGYPPEDLLFRPELVPRIEKALTRIQSTVRNIDILLGTPQLINSKMYNSAVWIHEGNIINITNKMHLPNYSVFDEKRYFNAGTEFDIVTIKDIPVGILICEDIWYEQPVLDLKSKGAKLIININASPFHIDKQIEREQLVLEHVAKVKIPIIYLNLVGGQDELVFDGGSFVVSADKKINYVAAEFQENLYYCDFEEKANRLETIAKSSYARLDTVAVVYQALVVGVRDYIVKNGFEGVILGLSGGIDSALTLTIVADAIGSNNVEAVMMPFTYTAKMSIDDAQQEAESLGVEYKVIEINQAYNAFIELLTDDFAGTQVDTAEQNLQARCRGVLLMAISNKKKKLVVTTGNKSEMAVGYATLYGDMAGGFGALKDVPKTLVYQLARYRNTISNVIPERVIERAPSAELAPNQQDSDSLPDYDTLDKIIELYVEQDMGLNEIVSSGIAKETVVKIIKMIEQNEHKRRQAAPGVRISRRSFSRDRRYPITSGF</sequence>
<accession>A0A3B1AL23</accession>
<dbReference type="HAMAP" id="MF_02090">
    <property type="entry name" value="NadE_glutamine_dep"/>
    <property type="match status" value="1"/>
</dbReference>
<dbReference type="InterPro" id="IPR014729">
    <property type="entry name" value="Rossmann-like_a/b/a_fold"/>
</dbReference>
<dbReference type="Pfam" id="PF02540">
    <property type="entry name" value="NAD_synthase"/>
    <property type="match status" value="1"/>
</dbReference>
<dbReference type="AlphaFoldDB" id="A0A3B1AL23"/>
<evidence type="ECO:0000256" key="2">
    <source>
        <dbReference type="ARBA" id="ARBA00007145"/>
    </source>
</evidence>
<gene>
    <name evidence="9" type="ORF">MNBD_GAMMA22-1404</name>
</gene>
<evidence type="ECO:0000259" key="8">
    <source>
        <dbReference type="PROSITE" id="PS50263"/>
    </source>
</evidence>
<keyword evidence="7" id="KW-0520">NAD</keyword>
<proteinExistence type="inferred from homology"/>
<reference evidence="9" key="1">
    <citation type="submission" date="2018-06" db="EMBL/GenBank/DDBJ databases">
        <authorList>
            <person name="Zhirakovskaya E."/>
        </authorList>
    </citation>
    <scope>NUCLEOTIDE SEQUENCE</scope>
</reference>
<feature type="domain" description="CN hydrolase" evidence="8">
    <location>
        <begin position="2"/>
        <end position="242"/>
    </location>
</feature>
<keyword evidence="9" id="KW-0315">Glutamine amidotransferase</keyword>
<dbReference type="PROSITE" id="PS50263">
    <property type="entry name" value="CN_HYDROLASE"/>
    <property type="match status" value="1"/>
</dbReference>
<dbReference type="UniPathway" id="UPA00253">
    <property type="reaction ID" value="UER00334"/>
</dbReference>
<dbReference type="EC" id="6.3.5.1" evidence="3"/>
<dbReference type="InterPro" id="IPR003694">
    <property type="entry name" value="NAD_synthase"/>
</dbReference>
<comment type="pathway">
    <text evidence="1">Cofactor biosynthesis; NAD(+) biosynthesis; NAD(+) from deamido-NAD(+) (L-Gln route): step 1/1.</text>
</comment>
<dbReference type="Gene3D" id="3.60.110.10">
    <property type="entry name" value="Carbon-nitrogen hydrolase"/>
    <property type="match status" value="1"/>
</dbReference>
<dbReference type="SUPFAM" id="SSF52402">
    <property type="entry name" value="Adenine nucleotide alpha hydrolases-like"/>
    <property type="match status" value="1"/>
</dbReference>
<evidence type="ECO:0000256" key="4">
    <source>
        <dbReference type="ARBA" id="ARBA00022598"/>
    </source>
</evidence>
<dbReference type="PANTHER" id="PTHR23090">
    <property type="entry name" value="NH 3 /GLUTAMINE-DEPENDENT NAD + SYNTHETASE"/>
    <property type="match status" value="1"/>
</dbReference>
<evidence type="ECO:0000256" key="7">
    <source>
        <dbReference type="ARBA" id="ARBA00023027"/>
    </source>
</evidence>
<dbReference type="PANTHER" id="PTHR23090:SF9">
    <property type="entry name" value="GLUTAMINE-DEPENDENT NAD(+) SYNTHETASE"/>
    <property type="match status" value="1"/>
</dbReference>
<dbReference type="PIRSF" id="PIRSF006630">
    <property type="entry name" value="NADS_GAT"/>
    <property type="match status" value="1"/>
</dbReference>
<dbReference type="InterPro" id="IPR022310">
    <property type="entry name" value="NAD/GMP_synthase"/>
</dbReference>
<dbReference type="SUPFAM" id="SSF56317">
    <property type="entry name" value="Carbon-nitrogen hydrolase"/>
    <property type="match status" value="1"/>
</dbReference>
<dbReference type="GO" id="GO:0004359">
    <property type="term" value="F:glutaminase activity"/>
    <property type="evidence" value="ECO:0007669"/>
    <property type="project" value="InterPro"/>
</dbReference>
<dbReference type="InterPro" id="IPR036526">
    <property type="entry name" value="C-N_Hydrolase_sf"/>
</dbReference>
<organism evidence="9">
    <name type="scientific">hydrothermal vent metagenome</name>
    <dbReference type="NCBI Taxonomy" id="652676"/>
    <lineage>
        <taxon>unclassified sequences</taxon>
        <taxon>metagenomes</taxon>
        <taxon>ecological metagenomes</taxon>
    </lineage>
</organism>
<dbReference type="EMBL" id="UOFS01000039">
    <property type="protein sequence ID" value="VAW99009.1"/>
    <property type="molecule type" value="Genomic_DNA"/>
</dbReference>
<dbReference type="Pfam" id="PF00795">
    <property type="entry name" value="CN_hydrolase"/>
    <property type="match status" value="1"/>
</dbReference>
<keyword evidence="6" id="KW-0067">ATP-binding</keyword>
<dbReference type="CDD" id="cd07570">
    <property type="entry name" value="GAT_Gln-NAD-synth"/>
    <property type="match status" value="1"/>
</dbReference>
<dbReference type="InterPro" id="IPR014445">
    <property type="entry name" value="Gln-dep_NAD_synthase"/>
</dbReference>
<dbReference type="GO" id="GO:0016740">
    <property type="term" value="F:transferase activity"/>
    <property type="evidence" value="ECO:0007669"/>
    <property type="project" value="UniProtKB-KW"/>
</dbReference>
<keyword evidence="5" id="KW-0547">Nucleotide-binding</keyword>
<dbReference type="GO" id="GO:0005524">
    <property type="term" value="F:ATP binding"/>
    <property type="evidence" value="ECO:0007669"/>
    <property type="project" value="UniProtKB-KW"/>
</dbReference>
<dbReference type="InterPro" id="IPR003010">
    <property type="entry name" value="C-N_Hydrolase"/>
</dbReference>
<protein>
    <recommendedName>
        <fullName evidence="3">NAD(+) synthase (glutamine-hydrolyzing)</fullName>
        <ecNumber evidence="3">6.3.5.1</ecNumber>
    </recommendedName>
</protein>
<dbReference type="FunFam" id="3.40.50.620:FF:000106">
    <property type="entry name" value="Glutamine-dependent NAD(+) synthetase"/>
    <property type="match status" value="1"/>
</dbReference>
<dbReference type="Gene3D" id="3.40.50.620">
    <property type="entry name" value="HUPs"/>
    <property type="match status" value="1"/>
</dbReference>
<evidence type="ECO:0000313" key="9">
    <source>
        <dbReference type="EMBL" id="VAW99009.1"/>
    </source>
</evidence>
<evidence type="ECO:0000256" key="1">
    <source>
        <dbReference type="ARBA" id="ARBA00005188"/>
    </source>
</evidence>
<keyword evidence="9" id="KW-0808">Transferase</keyword>
<dbReference type="GO" id="GO:0003952">
    <property type="term" value="F:NAD+ synthase (glutamine-hydrolyzing) activity"/>
    <property type="evidence" value="ECO:0007669"/>
    <property type="project" value="UniProtKB-EC"/>
</dbReference>
<keyword evidence="4 9" id="KW-0436">Ligase</keyword>
<evidence type="ECO:0000256" key="5">
    <source>
        <dbReference type="ARBA" id="ARBA00022741"/>
    </source>
</evidence>
<dbReference type="GO" id="GO:0005737">
    <property type="term" value="C:cytoplasm"/>
    <property type="evidence" value="ECO:0007669"/>
    <property type="project" value="InterPro"/>
</dbReference>
<dbReference type="NCBIfam" id="NF010588">
    <property type="entry name" value="PRK13981.1"/>
    <property type="match status" value="1"/>
</dbReference>
<evidence type="ECO:0000256" key="6">
    <source>
        <dbReference type="ARBA" id="ARBA00022840"/>
    </source>
</evidence>